<reference evidence="1" key="1">
    <citation type="submission" date="2014-11" db="EMBL/GenBank/DDBJ databases">
        <authorList>
            <person name="Amaro Gonzalez C."/>
        </authorList>
    </citation>
    <scope>NUCLEOTIDE SEQUENCE</scope>
</reference>
<reference evidence="1" key="2">
    <citation type="journal article" date="2015" name="Fish Shellfish Immunol.">
        <title>Early steps in the European eel (Anguilla anguilla)-Vibrio vulnificus interaction in the gills: Role of the RtxA13 toxin.</title>
        <authorList>
            <person name="Callol A."/>
            <person name="Pajuelo D."/>
            <person name="Ebbesson L."/>
            <person name="Teles M."/>
            <person name="MacKenzie S."/>
            <person name="Amaro C."/>
        </authorList>
    </citation>
    <scope>NUCLEOTIDE SEQUENCE</scope>
</reference>
<sequence>MLKTVCLYSFHSARILAQYL</sequence>
<proteinExistence type="predicted"/>
<name>A0A0E9Q1R3_ANGAN</name>
<accession>A0A0E9Q1R3</accession>
<protein>
    <submittedName>
        <fullName evidence="1">Uncharacterized protein</fullName>
    </submittedName>
</protein>
<dbReference type="AlphaFoldDB" id="A0A0E9Q1R3"/>
<organism evidence="1">
    <name type="scientific">Anguilla anguilla</name>
    <name type="common">European freshwater eel</name>
    <name type="synonym">Muraena anguilla</name>
    <dbReference type="NCBI Taxonomy" id="7936"/>
    <lineage>
        <taxon>Eukaryota</taxon>
        <taxon>Metazoa</taxon>
        <taxon>Chordata</taxon>
        <taxon>Craniata</taxon>
        <taxon>Vertebrata</taxon>
        <taxon>Euteleostomi</taxon>
        <taxon>Actinopterygii</taxon>
        <taxon>Neopterygii</taxon>
        <taxon>Teleostei</taxon>
        <taxon>Anguilliformes</taxon>
        <taxon>Anguillidae</taxon>
        <taxon>Anguilla</taxon>
    </lineage>
</organism>
<dbReference type="EMBL" id="GBXM01098509">
    <property type="protein sequence ID" value="JAH10068.1"/>
    <property type="molecule type" value="Transcribed_RNA"/>
</dbReference>
<evidence type="ECO:0000313" key="1">
    <source>
        <dbReference type="EMBL" id="JAH10068.1"/>
    </source>
</evidence>